<dbReference type="Proteomes" id="UP001172684">
    <property type="component" value="Unassembled WGS sequence"/>
</dbReference>
<comment type="caution">
    <text evidence="3">The sequence shown here is derived from an EMBL/GenBank/DDBJ whole genome shotgun (WGS) entry which is preliminary data.</text>
</comment>
<evidence type="ECO:0000259" key="2">
    <source>
        <dbReference type="Pfam" id="PF10056"/>
    </source>
</evidence>
<reference evidence="3" key="1">
    <citation type="submission" date="2022-10" db="EMBL/GenBank/DDBJ databases">
        <title>Culturing micro-colonial fungi from biological soil crusts in the Mojave desert and describing Neophaeococcomyces mojavensis, and introducing the new genera and species Taxawa tesnikishii.</title>
        <authorList>
            <person name="Kurbessoian T."/>
            <person name="Stajich J.E."/>
        </authorList>
    </citation>
    <scope>NUCLEOTIDE SEQUENCE</scope>
    <source>
        <strain evidence="3">TK_1</strain>
    </source>
</reference>
<sequence>MARISHRATSARAGRKPSRVTNHAKKKPYKVVLESVTQEKKKLRTSLSYNAQAPVGYTFVPAGTPDLTAYCKELCRKRNLNVFIVSAEPKKSRSDPERLSHHIYRIGHHFPSQVVDQGCNWLGYTRRKTNFRKELDVLPTSRLAQSLETHSKRLGLRENADTVLESREQIAAAIRDLFPKIPDKAVDVIVEHAFREGTKRIGTVAELSLARRVQLAVLAHIRHQYTDYDRLLRSEGWYEARTAVAPVCLKQLLEWRGEGQDEPTELEDIFREIIVIDDDDDVDDNDDSSNAGSDDTLSSMEIVTDPAAAHDLDDSDSNDVEWVDDPRTDREPRRVMLLRPPQMQYAQPPAHLRLLSNSGSSRLENTTRTDPGDGYLYPLPTKATVPPAATPHPMQLRSSVRHSRDYAVPR</sequence>
<gene>
    <name evidence="3" type="ORF">H2201_000253</name>
</gene>
<feature type="region of interest" description="Disordered" evidence="1">
    <location>
        <begin position="1"/>
        <end position="25"/>
    </location>
</feature>
<feature type="domain" description="DUF2293" evidence="2">
    <location>
        <begin position="173"/>
        <end position="256"/>
    </location>
</feature>
<accession>A0ABQ9P5W8</accession>
<feature type="compositionally biased region" description="Acidic residues" evidence="1">
    <location>
        <begin position="313"/>
        <end position="323"/>
    </location>
</feature>
<dbReference type="Pfam" id="PF10056">
    <property type="entry name" value="DUF2293"/>
    <property type="match status" value="1"/>
</dbReference>
<dbReference type="PANTHER" id="PTHR38113:SF1">
    <property type="entry name" value="DUF2293 DOMAIN-CONTAINING PROTEIN"/>
    <property type="match status" value="1"/>
</dbReference>
<feature type="compositionally biased region" description="Low complexity" evidence="1">
    <location>
        <begin position="378"/>
        <end position="393"/>
    </location>
</feature>
<feature type="compositionally biased region" description="Basic residues" evidence="1">
    <location>
        <begin position="13"/>
        <end position="25"/>
    </location>
</feature>
<evidence type="ECO:0000256" key="1">
    <source>
        <dbReference type="SAM" id="MobiDB-lite"/>
    </source>
</evidence>
<organism evidence="3 4">
    <name type="scientific">Coniosporium apollinis</name>
    <dbReference type="NCBI Taxonomy" id="61459"/>
    <lineage>
        <taxon>Eukaryota</taxon>
        <taxon>Fungi</taxon>
        <taxon>Dikarya</taxon>
        <taxon>Ascomycota</taxon>
        <taxon>Pezizomycotina</taxon>
        <taxon>Dothideomycetes</taxon>
        <taxon>Dothideomycetes incertae sedis</taxon>
        <taxon>Coniosporium</taxon>
    </lineage>
</organism>
<evidence type="ECO:0000313" key="3">
    <source>
        <dbReference type="EMBL" id="KAJ9669386.1"/>
    </source>
</evidence>
<evidence type="ECO:0000313" key="4">
    <source>
        <dbReference type="Proteomes" id="UP001172684"/>
    </source>
</evidence>
<name>A0ABQ9P5W8_9PEZI</name>
<protein>
    <recommendedName>
        <fullName evidence="2">DUF2293 domain-containing protein</fullName>
    </recommendedName>
</protein>
<dbReference type="PANTHER" id="PTHR38113">
    <property type="match status" value="1"/>
</dbReference>
<dbReference type="EMBL" id="JAPDRL010000002">
    <property type="protein sequence ID" value="KAJ9669386.1"/>
    <property type="molecule type" value="Genomic_DNA"/>
</dbReference>
<feature type="region of interest" description="Disordered" evidence="1">
    <location>
        <begin position="279"/>
        <end position="332"/>
    </location>
</feature>
<proteinExistence type="predicted"/>
<feature type="region of interest" description="Disordered" evidence="1">
    <location>
        <begin position="360"/>
        <end position="410"/>
    </location>
</feature>
<keyword evidence="4" id="KW-1185">Reference proteome</keyword>
<dbReference type="InterPro" id="IPR018744">
    <property type="entry name" value="DUF2293"/>
</dbReference>